<name>A0A6S5TXV8_PSEPU</name>
<evidence type="ECO:0000256" key="1">
    <source>
        <dbReference type="SAM" id="Phobius"/>
    </source>
</evidence>
<keyword evidence="1" id="KW-0472">Membrane</keyword>
<organism evidence="2 3">
    <name type="scientific">Pseudomonas putida</name>
    <name type="common">Arthrobacter siderocapsulatus</name>
    <dbReference type="NCBI Taxonomy" id="303"/>
    <lineage>
        <taxon>Bacteria</taxon>
        <taxon>Pseudomonadati</taxon>
        <taxon>Pseudomonadota</taxon>
        <taxon>Gammaproteobacteria</taxon>
        <taxon>Pseudomonadales</taxon>
        <taxon>Pseudomonadaceae</taxon>
        <taxon>Pseudomonas</taxon>
    </lineage>
</organism>
<dbReference type="RefSeq" id="WP_102082066.1">
    <property type="nucleotide sequence ID" value="NZ_AP022227.1"/>
</dbReference>
<reference evidence="2 3" key="1">
    <citation type="submission" date="2019-12" db="EMBL/GenBank/DDBJ databases">
        <title>complete genome sequences of Pseudomonas putida str. WP8-W18-CRE-01 isolated from wastewater treatment plant effluent.</title>
        <authorList>
            <person name="Sekizuka T."/>
            <person name="Itokawa K."/>
            <person name="Yatsu K."/>
            <person name="Inamine Y."/>
            <person name="Kuroda M."/>
        </authorList>
    </citation>
    <scope>NUCLEOTIDE SEQUENCE [LARGE SCALE GENOMIC DNA]</scope>
    <source>
        <strain evidence="2 3">WP8-W18-CRE-01</strain>
    </source>
</reference>
<proteinExistence type="predicted"/>
<dbReference type="AlphaFoldDB" id="A0A6S5TXV8"/>
<evidence type="ECO:0000313" key="3">
    <source>
        <dbReference type="Proteomes" id="UP000515680"/>
    </source>
</evidence>
<feature type="transmembrane region" description="Helical" evidence="1">
    <location>
        <begin position="60"/>
        <end position="79"/>
    </location>
</feature>
<dbReference type="Proteomes" id="UP000515680">
    <property type="component" value="Chromosome"/>
</dbReference>
<evidence type="ECO:0000313" key="2">
    <source>
        <dbReference type="EMBL" id="BBT40265.1"/>
    </source>
</evidence>
<dbReference type="EMBL" id="AP022227">
    <property type="protein sequence ID" value="BBT40265.1"/>
    <property type="molecule type" value="Genomic_DNA"/>
</dbReference>
<gene>
    <name evidence="2" type="ORF">WP8W18C01_26060</name>
</gene>
<keyword evidence="1" id="KW-1133">Transmembrane helix</keyword>
<sequence length="80" mass="8887">MKYLATALACYTCTHYLVGLLIHGRVAEMAEGLRHRPDAPTPGEFLRETQPYARRAHRQYSLVVGTAAAVIGCLIVLWMS</sequence>
<keyword evidence="1" id="KW-0812">Transmembrane</keyword>
<protein>
    <submittedName>
        <fullName evidence="2">Uncharacterized protein</fullName>
    </submittedName>
</protein>
<accession>A0A6S5TXV8</accession>